<accession>A0A1Y5SJN0</accession>
<dbReference type="InterPro" id="IPR013762">
    <property type="entry name" value="Integrase-like_cat_sf"/>
</dbReference>
<dbReference type="GO" id="GO:0006310">
    <property type="term" value="P:DNA recombination"/>
    <property type="evidence" value="ECO:0007669"/>
    <property type="project" value="UniProtKB-KW"/>
</dbReference>
<dbReference type="Gene3D" id="1.10.443.10">
    <property type="entry name" value="Intergrase catalytic core"/>
    <property type="match status" value="1"/>
</dbReference>
<keyword evidence="3" id="KW-0233">DNA recombination</keyword>
<sequence length="459" mass="51084">MTAEPRKSNKVEITDKTAKHAEIRPTRYHIKDTKVEGFTLRVMPSGRKTMAAMLRDHKGKMRTITIGTYPKMSIKEGRERCRKIAYGLKYGGEEFAMPVGTQKNDRTTLMQLLVEVQPVFAINKKGWRPRGGPNSKANMRSTIECVFFRLLHKPVEDITETDLAACASAYQPSRPVNGKASANGQVSRALAYLAPVFDWAAQRGEYSKVGAGRLRKLDAPDVHRVHDPSTNDPSISGIRARVLSEEELARVLPLLTYPAHPHLRRRNVSPEKDFGPIAMKFLFLTLARVSEVSNAKWRDINFDSGVWTRMVKATEGGEREDSLPLSRAALDLLKSLPGYTMATPDDFVFPNRDGGILSNWNRTSLAIFKASKTERWTRHDIRRTGSTLLKELRTPVETIDAILAHLDPLAKSGASGSAKHYLSVVRILEGVEDPRAEALNKLARAYEVIVSGSNAGETA</sequence>
<evidence type="ECO:0000256" key="1">
    <source>
        <dbReference type="ARBA" id="ARBA00008857"/>
    </source>
</evidence>
<dbReference type="InterPro" id="IPR025166">
    <property type="entry name" value="Integrase_DNA_bind_dom"/>
</dbReference>
<organism evidence="5 6">
    <name type="scientific">Pseudoruegeria aquimaris</name>
    <dbReference type="NCBI Taxonomy" id="393663"/>
    <lineage>
        <taxon>Bacteria</taxon>
        <taxon>Pseudomonadati</taxon>
        <taxon>Pseudomonadota</taxon>
        <taxon>Alphaproteobacteria</taxon>
        <taxon>Rhodobacterales</taxon>
        <taxon>Roseobacteraceae</taxon>
        <taxon>Pseudoruegeria</taxon>
    </lineage>
</organism>
<dbReference type="AlphaFoldDB" id="A0A1Y5SJN0"/>
<dbReference type="EMBL" id="FWFQ01000013">
    <property type="protein sequence ID" value="SLN42369.1"/>
    <property type="molecule type" value="Genomic_DNA"/>
</dbReference>
<dbReference type="OrthoDB" id="7615137at2"/>
<dbReference type="InterPro" id="IPR050808">
    <property type="entry name" value="Phage_Integrase"/>
</dbReference>
<feature type="domain" description="Tyr recombinase" evidence="4">
    <location>
        <begin position="238"/>
        <end position="439"/>
    </location>
</feature>
<name>A0A1Y5SJN0_9RHOB</name>
<proteinExistence type="inferred from homology"/>
<dbReference type="PANTHER" id="PTHR30629">
    <property type="entry name" value="PROPHAGE INTEGRASE"/>
    <property type="match status" value="1"/>
</dbReference>
<keyword evidence="6" id="KW-1185">Reference proteome</keyword>
<dbReference type="InterPro" id="IPR011010">
    <property type="entry name" value="DNA_brk_join_enz"/>
</dbReference>
<dbReference type="Gene3D" id="3.30.160.390">
    <property type="entry name" value="Integrase, DNA-binding domain"/>
    <property type="match status" value="1"/>
</dbReference>
<evidence type="ECO:0000313" key="6">
    <source>
        <dbReference type="Proteomes" id="UP000193409"/>
    </source>
</evidence>
<reference evidence="5 6" key="1">
    <citation type="submission" date="2017-03" db="EMBL/GenBank/DDBJ databases">
        <authorList>
            <person name="Afonso C.L."/>
            <person name="Miller P.J."/>
            <person name="Scott M.A."/>
            <person name="Spackman E."/>
            <person name="Goraichik I."/>
            <person name="Dimitrov K.M."/>
            <person name="Suarez D.L."/>
            <person name="Swayne D.E."/>
        </authorList>
    </citation>
    <scope>NUCLEOTIDE SEQUENCE [LARGE SCALE GENOMIC DNA]</scope>
    <source>
        <strain evidence="5 6">CECT 7680</strain>
    </source>
</reference>
<evidence type="ECO:0000313" key="5">
    <source>
        <dbReference type="EMBL" id="SLN42369.1"/>
    </source>
</evidence>
<dbReference type="InterPro" id="IPR038488">
    <property type="entry name" value="Integrase_DNA-bd_sf"/>
</dbReference>
<dbReference type="SUPFAM" id="SSF56349">
    <property type="entry name" value="DNA breaking-rejoining enzymes"/>
    <property type="match status" value="1"/>
</dbReference>
<gene>
    <name evidence="5" type="ORF">PSA7680_02117</name>
</gene>
<evidence type="ECO:0000259" key="4">
    <source>
        <dbReference type="PROSITE" id="PS51898"/>
    </source>
</evidence>
<protein>
    <submittedName>
        <fullName evidence="5">Integrase</fullName>
    </submittedName>
</protein>
<dbReference type="RefSeq" id="WP_085868666.1">
    <property type="nucleotide sequence ID" value="NZ_FWFQ01000013.1"/>
</dbReference>
<dbReference type="GO" id="GO:0015074">
    <property type="term" value="P:DNA integration"/>
    <property type="evidence" value="ECO:0007669"/>
    <property type="project" value="UniProtKB-KW"/>
</dbReference>
<dbReference type="Pfam" id="PF13356">
    <property type="entry name" value="Arm-DNA-bind_3"/>
    <property type="match status" value="1"/>
</dbReference>
<dbReference type="PANTHER" id="PTHR30629:SF2">
    <property type="entry name" value="PROPHAGE INTEGRASE INTS-RELATED"/>
    <property type="match status" value="1"/>
</dbReference>
<evidence type="ECO:0000256" key="3">
    <source>
        <dbReference type="ARBA" id="ARBA00023172"/>
    </source>
</evidence>
<dbReference type="InterPro" id="IPR002104">
    <property type="entry name" value="Integrase_catalytic"/>
</dbReference>
<dbReference type="Proteomes" id="UP000193409">
    <property type="component" value="Unassembled WGS sequence"/>
</dbReference>
<dbReference type="PROSITE" id="PS51898">
    <property type="entry name" value="TYR_RECOMBINASE"/>
    <property type="match status" value="1"/>
</dbReference>
<dbReference type="Pfam" id="PF00589">
    <property type="entry name" value="Phage_integrase"/>
    <property type="match status" value="1"/>
</dbReference>
<dbReference type="GO" id="GO:0003677">
    <property type="term" value="F:DNA binding"/>
    <property type="evidence" value="ECO:0007669"/>
    <property type="project" value="InterPro"/>
</dbReference>
<comment type="similarity">
    <text evidence="1">Belongs to the 'phage' integrase family.</text>
</comment>
<evidence type="ECO:0000256" key="2">
    <source>
        <dbReference type="ARBA" id="ARBA00022908"/>
    </source>
</evidence>
<keyword evidence="2" id="KW-0229">DNA integration</keyword>